<dbReference type="EMBL" id="GGEC01064721">
    <property type="protein sequence ID" value="MBX45205.1"/>
    <property type="molecule type" value="Transcribed_RNA"/>
</dbReference>
<accession>A0A2P2NRX9</accession>
<reference evidence="1" key="1">
    <citation type="submission" date="2018-02" db="EMBL/GenBank/DDBJ databases">
        <title>Rhizophora mucronata_Transcriptome.</title>
        <authorList>
            <person name="Meera S.P."/>
            <person name="Sreeshan A."/>
            <person name="Augustine A."/>
        </authorList>
    </citation>
    <scope>NUCLEOTIDE SEQUENCE</scope>
    <source>
        <tissue evidence="1">Leaf</tissue>
    </source>
</reference>
<organism evidence="1">
    <name type="scientific">Rhizophora mucronata</name>
    <name type="common">Asiatic mangrove</name>
    <dbReference type="NCBI Taxonomy" id="61149"/>
    <lineage>
        <taxon>Eukaryota</taxon>
        <taxon>Viridiplantae</taxon>
        <taxon>Streptophyta</taxon>
        <taxon>Embryophyta</taxon>
        <taxon>Tracheophyta</taxon>
        <taxon>Spermatophyta</taxon>
        <taxon>Magnoliopsida</taxon>
        <taxon>eudicotyledons</taxon>
        <taxon>Gunneridae</taxon>
        <taxon>Pentapetalae</taxon>
        <taxon>rosids</taxon>
        <taxon>fabids</taxon>
        <taxon>Malpighiales</taxon>
        <taxon>Rhizophoraceae</taxon>
        <taxon>Rhizophora</taxon>
    </lineage>
</organism>
<protein>
    <submittedName>
        <fullName evidence="1">Uncharacterized protein</fullName>
    </submittedName>
</protein>
<sequence>MITISIYNTTFQSSTLLWLTQSQFVLKKT</sequence>
<proteinExistence type="predicted"/>
<dbReference type="AlphaFoldDB" id="A0A2P2NRX9"/>
<name>A0A2P2NRX9_RHIMU</name>
<evidence type="ECO:0000313" key="1">
    <source>
        <dbReference type="EMBL" id="MBX45205.1"/>
    </source>
</evidence>